<evidence type="ECO:0000259" key="5">
    <source>
        <dbReference type="Pfam" id="PF03888"/>
    </source>
</evidence>
<dbReference type="CDD" id="cd16327">
    <property type="entry name" value="RseB"/>
    <property type="match status" value="1"/>
</dbReference>
<dbReference type="Gene3D" id="2.50.20.10">
    <property type="entry name" value="Lipoprotein localisation LolA/LolB/LppX"/>
    <property type="match status" value="1"/>
</dbReference>
<dbReference type="Proteomes" id="UP000237222">
    <property type="component" value="Unassembled WGS sequence"/>
</dbReference>
<accession>A0A2S4HGW8</accession>
<comment type="similarity">
    <text evidence="2">Belongs to the RseB family.</text>
</comment>
<evidence type="ECO:0000259" key="6">
    <source>
        <dbReference type="Pfam" id="PF17188"/>
    </source>
</evidence>
<dbReference type="AlphaFoldDB" id="A0A2S4HGW8"/>
<evidence type="ECO:0000256" key="3">
    <source>
        <dbReference type="ARBA" id="ARBA00022729"/>
    </source>
</evidence>
<dbReference type="GO" id="GO:0032885">
    <property type="term" value="P:regulation of polysaccharide biosynthetic process"/>
    <property type="evidence" value="ECO:0007669"/>
    <property type="project" value="TreeGrafter"/>
</dbReference>
<feature type="domain" description="MucB/RseB C-terminal" evidence="6">
    <location>
        <begin position="249"/>
        <end position="341"/>
    </location>
</feature>
<evidence type="ECO:0000256" key="1">
    <source>
        <dbReference type="ARBA" id="ARBA00004418"/>
    </source>
</evidence>
<keyword evidence="4" id="KW-0574">Periplasm</keyword>
<gene>
    <name evidence="7" type="ORF">C0068_09080</name>
</gene>
<reference evidence="7" key="1">
    <citation type="submission" date="2018-01" db="EMBL/GenBank/DDBJ databases">
        <authorList>
            <person name="Yu X.-D."/>
        </authorList>
    </citation>
    <scope>NUCLEOTIDE SEQUENCE</scope>
    <source>
        <strain evidence="7">ZX-21</strain>
    </source>
</reference>
<dbReference type="PIRSF" id="PIRSF005427">
    <property type="entry name" value="RseB"/>
    <property type="match status" value="1"/>
</dbReference>
<sequence length="346" mass="38410">MMPRLASALKHICASTRIARRLIMVRVWCLMPAWYRRSLNSVLVRLASTALAAALVSAPAASIESGSELLNRMTHSHRELNYRAIVTYQLGEQLSSYRITHTVHDGKEFEALESLDGDHQDLVHHGHDINCVHPGPQLIRLFNAEEEQGFYRYYDVDIVGEDRVAGRDAVTLSIKPRDVYRLGYKLSLDNETGLLLRSDIVNQQGKVLERFQYAMLDLNIPDDELLVEGAIEVEHKDVSLDNPATTQLRVWRPDWIPAGFTPLKDTDDGSAAISYTDGLAVMSVFVEPLVTADSGAVAVTEGGMRRGASVSYTVAFPDNGMFATVVGEVPMLTAKQVAKSLSWDQR</sequence>
<dbReference type="Gene3D" id="3.30.200.100">
    <property type="entry name" value="MucB/RseB, C-terminal domain"/>
    <property type="match status" value="1"/>
</dbReference>
<evidence type="ECO:0000256" key="2">
    <source>
        <dbReference type="ARBA" id="ARBA00008150"/>
    </source>
</evidence>
<dbReference type="InterPro" id="IPR038484">
    <property type="entry name" value="MucB/RseB_C_sf"/>
</dbReference>
<dbReference type="PANTHER" id="PTHR38782">
    <property type="match status" value="1"/>
</dbReference>
<dbReference type="InterPro" id="IPR033436">
    <property type="entry name" value="MucB/RseB_C"/>
</dbReference>
<proteinExistence type="inferred from homology"/>
<feature type="domain" description="MucB/RseB N-terminal" evidence="5">
    <location>
        <begin position="67"/>
        <end position="220"/>
    </location>
</feature>
<comment type="subcellular location">
    <subcellularLocation>
        <location evidence="1">Periplasm</location>
    </subcellularLocation>
</comment>
<evidence type="ECO:0008006" key="9">
    <source>
        <dbReference type="Google" id="ProtNLM"/>
    </source>
</evidence>
<dbReference type="Pfam" id="PF17188">
    <property type="entry name" value="MucB_RseB_C"/>
    <property type="match status" value="1"/>
</dbReference>
<dbReference type="Pfam" id="PF03888">
    <property type="entry name" value="MucB_RseB"/>
    <property type="match status" value="1"/>
</dbReference>
<evidence type="ECO:0000313" key="8">
    <source>
        <dbReference type="Proteomes" id="UP000237222"/>
    </source>
</evidence>
<dbReference type="InterPro" id="IPR005588">
    <property type="entry name" value="MucB_RseB"/>
</dbReference>
<evidence type="ECO:0000313" key="7">
    <source>
        <dbReference type="EMBL" id="POP53226.1"/>
    </source>
</evidence>
<dbReference type="GO" id="GO:0045152">
    <property type="term" value="F:antisigma factor binding"/>
    <property type="evidence" value="ECO:0007669"/>
    <property type="project" value="TreeGrafter"/>
</dbReference>
<dbReference type="GO" id="GO:0030288">
    <property type="term" value="C:outer membrane-bounded periplasmic space"/>
    <property type="evidence" value="ECO:0007669"/>
    <property type="project" value="TreeGrafter"/>
</dbReference>
<name>A0A2S4HGW8_9GAMM</name>
<organism evidence="7 8">
    <name type="scientific">Zhongshania marina</name>
    <dbReference type="NCBI Taxonomy" id="2304603"/>
    <lineage>
        <taxon>Bacteria</taxon>
        <taxon>Pseudomonadati</taxon>
        <taxon>Pseudomonadota</taxon>
        <taxon>Gammaproteobacteria</taxon>
        <taxon>Cellvibrionales</taxon>
        <taxon>Spongiibacteraceae</taxon>
        <taxon>Zhongshania</taxon>
    </lineage>
</organism>
<dbReference type="EMBL" id="PQGG01000019">
    <property type="protein sequence ID" value="POP53226.1"/>
    <property type="molecule type" value="Genomic_DNA"/>
</dbReference>
<protein>
    <recommendedName>
        <fullName evidence="9">Transcriptional regulator</fullName>
    </recommendedName>
</protein>
<comment type="caution">
    <text evidence="7">The sequence shown here is derived from an EMBL/GenBank/DDBJ whole genome shotgun (WGS) entry which is preliminary data.</text>
</comment>
<dbReference type="InterPro" id="IPR033434">
    <property type="entry name" value="MucB/RseB_N"/>
</dbReference>
<evidence type="ECO:0000256" key="4">
    <source>
        <dbReference type="ARBA" id="ARBA00022764"/>
    </source>
</evidence>
<dbReference type="PANTHER" id="PTHR38782:SF1">
    <property type="entry name" value="SIGMA-E FACTOR REGULATORY PROTEIN RSEB"/>
    <property type="match status" value="1"/>
</dbReference>
<keyword evidence="3" id="KW-0732">Signal</keyword>